<name>A0AC34FQG7_9BILA</name>
<sequence>MSGIGTDQTLVPVVTTGADGCVTLTLTCTADVATAQTVFTFYQAGVDVGTLQGTGSATAALTCSDTGELTYTTALGSGVVDQVECTSI</sequence>
<dbReference type="WBParaSite" id="ES5_v2.g19417.t1">
    <property type="protein sequence ID" value="ES5_v2.g19417.t1"/>
    <property type="gene ID" value="ES5_v2.g19417"/>
</dbReference>
<evidence type="ECO:0000313" key="2">
    <source>
        <dbReference type="WBParaSite" id="ES5_v2.g19417.t1"/>
    </source>
</evidence>
<protein>
    <submittedName>
        <fullName evidence="2">C6 domain-containing protein</fullName>
    </submittedName>
</protein>
<organism evidence="1 2">
    <name type="scientific">Panagrolaimus sp. ES5</name>
    <dbReference type="NCBI Taxonomy" id="591445"/>
    <lineage>
        <taxon>Eukaryota</taxon>
        <taxon>Metazoa</taxon>
        <taxon>Ecdysozoa</taxon>
        <taxon>Nematoda</taxon>
        <taxon>Chromadorea</taxon>
        <taxon>Rhabditida</taxon>
        <taxon>Tylenchina</taxon>
        <taxon>Panagrolaimomorpha</taxon>
        <taxon>Panagrolaimoidea</taxon>
        <taxon>Panagrolaimidae</taxon>
        <taxon>Panagrolaimus</taxon>
    </lineage>
</organism>
<evidence type="ECO:0000313" key="1">
    <source>
        <dbReference type="Proteomes" id="UP000887579"/>
    </source>
</evidence>
<accession>A0AC34FQG7</accession>
<proteinExistence type="predicted"/>
<reference evidence="2" key="1">
    <citation type="submission" date="2022-11" db="UniProtKB">
        <authorList>
            <consortium name="WormBaseParasite"/>
        </authorList>
    </citation>
    <scope>IDENTIFICATION</scope>
</reference>
<dbReference type="Proteomes" id="UP000887579">
    <property type="component" value="Unplaced"/>
</dbReference>